<dbReference type="Pfam" id="PF00512">
    <property type="entry name" value="HisKA"/>
    <property type="match status" value="1"/>
</dbReference>
<feature type="compositionally biased region" description="Low complexity" evidence="13">
    <location>
        <begin position="142"/>
        <end position="174"/>
    </location>
</feature>
<dbReference type="NCBIfam" id="TIGR00229">
    <property type="entry name" value="sensory_box"/>
    <property type="match status" value="1"/>
</dbReference>
<dbReference type="GO" id="GO:0009637">
    <property type="term" value="P:response to blue light"/>
    <property type="evidence" value="ECO:0007669"/>
    <property type="project" value="UniProtKB-ARBA"/>
</dbReference>
<dbReference type="InterPro" id="IPR035965">
    <property type="entry name" value="PAS-like_dom_sf"/>
</dbReference>
<keyword evidence="3" id="KW-0675">Receptor</keyword>
<comment type="catalytic activity">
    <reaction evidence="1">
        <text>ATP + protein L-histidine = ADP + protein N-phospho-L-histidine.</text>
        <dbReference type="EC" id="2.7.13.3"/>
    </reaction>
</comment>
<evidence type="ECO:0000313" key="19">
    <source>
        <dbReference type="Proteomes" id="UP001055712"/>
    </source>
</evidence>
<feature type="region of interest" description="Disordered" evidence="13">
    <location>
        <begin position="766"/>
        <end position="789"/>
    </location>
</feature>
<evidence type="ECO:0000256" key="2">
    <source>
        <dbReference type="ARBA" id="ARBA00012438"/>
    </source>
</evidence>
<evidence type="ECO:0000256" key="6">
    <source>
        <dbReference type="ARBA" id="ARBA00022679"/>
    </source>
</evidence>
<evidence type="ECO:0000256" key="8">
    <source>
        <dbReference type="ARBA" id="ARBA00022777"/>
    </source>
</evidence>
<dbReference type="SMART" id="SM00387">
    <property type="entry name" value="HATPase_c"/>
    <property type="match status" value="1"/>
</dbReference>
<dbReference type="GO" id="GO:0000155">
    <property type="term" value="F:phosphorelay sensor kinase activity"/>
    <property type="evidence" value="ECO:0007669"/>
    <property type="project" value="InterPro"/>
</dbReference>
<reference evidence="18" key="2">
    <citation type="submission" date="2020-11" db="EMBL/GenBank/DDBJ databases">
        <authorList>
            <person name="Cecchin M."/>
            <person name="Marcolungo L."/>
            <person name="Rossato M."/>
            <person name="Girolomoni L."/>
            <person name="Cosentino E."/>
            <person name="Cuine S."/>
            <person name="Li-Beisson Y."/>
            <person name="Delledonne M."/>
            <person name="Ballottari M."/>
        </authorList>
    </citation>
    <scope>NUCLEOTIDE SEQUENCE</scope>
    <source>
        <strain evidence="18">211/11P</strain>
        <tissue evidence="18">Whole cell</tissue>
    </source>
</reference>
<dbReference type="CDD" id="cd00082">
    <property type="entry name" value="HisKA"/>
    <property type="match status" value="1"/>
</dbReference>
<dbReference type="PRINTS" id="PR00344">
    <property type="entry name" value="BCTRLSENSOR"/>
</dbReference>
<dbReference type="PANTHER" id="PTHR45339:SF5">
    <property type="entry name" value="HISTIDINE KINASE"/>
    <property type="match status" value="1"/>
</dbReference>
<dbReference type="GO" id="GO:0005524">
    <property type="term" value="F:ATP binding"/>
    <property type="evidence" value="ECO:0007669"/>
    <property type="project" value="UniProtKB-KW"/>
</dbReference>
<dbReference type="FunFam" id="1.10.287.130:FF:000002">
    <property type="entry name" value="Two-component osmosensing histidine kinase"/>
    <property type="match status" value="1"/>
</dbReference>
<keyword evidence="3" id="KW-0600">Photoreceptor protein</keyword>
<evidence type="ECO:0000313" key="18">
    <source>
        <dbReference type="EMBL" id="KAI3430814.1"/>
    </source>
</evidence>
<keyword evidence="9" id="KW-0067">ATP-binding</keyword>
<dbReference type="PROSITE" id="PS50113">
    <property type="entry name" value="PAC"/>
    <property type="match status" value="1"/>
</dbReference>
<organism evidence="18 19">
    <name type="scientific">Chlorella vulgaris</name>
    <name type="common">Green alga</name>
    <dbReference type="NCBI Taxonomy" id="3077"/>
    <lineage>
        <taxon>Eukaryota</taxon>
        <taxon>Viridiplantae</taxon>
        <taxon>Chlorophyta</taxon>
        <taxon>core chlorophytes</taxon>
        <taxon>Trebouxiophyceae</taxon>
        <taxon>Chlorellales</taxon>
        <taxon>Chlorellaceae</taxon>
        <taxon>Chlorella clade</taxon>
        <taxon>Chlorella</taxon>
    </lineage>
</organism>
<feature type="coiled-coil region" evidence="12">
    <location>
        <begin position="43"/>
        <end position="77"/>
    </location>
</feature>
<evidence type="ECO:0000256" key="10">
    <source>
        <dbReference type="ARBA" id="ARBA00023012"/>
    </source>
</evidence>
<gene>
    <name evidence="18" type="ORF">D9Q98_009225</name>
</gene>
<dbReference type="InterPro" id="IPR005467">
    <property type="entry name" value="His_kinase_dom"/>
</dbReference>
<sequence>MKASDGGAPAAATSKLASHTIASVNGQPASQYVPHSIQQVLLIQGLQERVAELEEALNREQDRCKLLQSDLGRLRLQHQWSKAGGSSGGSTPTKGLSPCRLGSMDVATMPEAGPSPFAAAQRSQGAPACAGSLGNSTGIGGAPPAAAADAQAAATQPAGPEGGKASAPMAVPAAGGSGSGSGSGCGHMALCSDTVSVSRHALELLYLKERAMDAAKEGIVIADCSQPDMPLIYANEGFTRMTGYSRADVLGRNCRFLQYPPVGASDAGTAATDDTVVQVLRQSINAGLPCVVQLMNYKRNGDAFINYLSLNPVHDLSGRLTHYVGVQSDITELVQHRRAELAAKHAALQAAAATEAKSQFLARMSHEIRTPLNGMIAVGQLLADTPLSPAQWDLVNTIRCSGETLLTLITDILDFSRIEANKMVLSCTEYRLQTVIEAAMEIAGLHAAQKRLQVAYNIAQSVPSVVLGDAQRLQQILLNVLNNAVKFTERGEILLEVWADTAEDEAAATPTAATPTAAMPTAAAAADAQQQSQQQPPQLPQQHEVVAESAATAAAGAAAAAPRSIVLQFSVRDTGIGIGSENIGRLFQSFSQVDASPTRRHGGSGLGLAICLRLCEAMGGSMWAESGGAGEGSLFRWCIRVRVPDVKPGSVRGGGGNGSTPSGSARCSLECPHVGASAGSSARSSSEVYRGIGGGGGITGLAAVGRAVSGALYDLAGRRVLLVEPCTMVRQVLALALRRFGCFVCAVSSEAEAAGRLKMAASAGQAGAAPSQPPLLFSGSSSRNGGPDSVAAQLAAQPLGGQAPGQPGPALRLRGGLRKQRRRHLELEHGGQWLEYEFQAPGPYDVVVLDMMQQSLLQTLMGKAHASEAQRVVFLGWPGQNEPEDHAEGTQPCDDGAALRIGLPPPPSAAFSEASVLSDMRDPGQAAQPPRVLAEQLAQAQAPGQRQLGYAVVTRPVRQGRLRLALEEVLSMQLEPESTAAAGKQPASTAGEADSSSGELSTGATAGSPAAAAAVPPGAAGDAMSPAVLLGLDKRGEDPASGDDASSLGSRASSSSNLRCAGATLVRATTSTQHLEAVAASNAPLRLLLAEDNAINMKVALGILKRMGCTDVVTAEDGQAAVDALHAAGGPDAFDVILMDLHMPKKGGMEAVQDIRRTWSRYNTKIIAVTADAFEDTRDNCIANGFDGWLAKPFRVEEFARVMAACRTGAALTPQRKNI</sequence>
<dbReference type="PROSITE" id="PS50110">
    <property type="entry name" value="RESPONSE_REGULATORY"/>
    <property type="match status" value="1"/>
</dbReference>
<dbReference type="EMBL" id="SIDB01000007">
    <property type="protein sequence ID" value="KAI3430814.1"/>
    <property type="molecule type" value="Genomic_DNA"/>
</dbReference>
<dbReference type="Pfam" id="PF00072">
    <property type="entry name" value="Response_reg"/>
    <property type="match status" value="1"/>
</dbReference>
<evidence type="ECO:0000259" key="17">
    <source>
        <dbReference type="PROSITE" id="PS50113"/>
    </source>
</evidence>
<dbReference type="PROSITE" id="PS50109">
    <property type="entry name" value="HIS_KIN"/>
    <property type="match status" value="1"/>
</dbReference>
<feature type="compositionally biased region" description="Low complexity" evidence="13">
    <location>
        <begin position="507"/>
        <end position="547"/>
    </location>
</feature>
<dbReference type="Pfam" id="PF02518">
    <property type="entry name" value="HATPase_c"/>
    <property type="match status" value="1"/>
</dbReference>
<dbReference type="SUPFAM" id="SSF47384">
    <property type="entry name" value="Homodimeric domain of signal transducing histidine kinase"/>
    <property type="match status" value="1"/>
</dbReference>
<comment type="caution">
    <text evidence="18">The sequence shown here is derived from an EMBL/GenBank/DDBJ whole genome shotgun (WGS) entry which is preliminary data.</text>
</comment>
<feature type="domain" description="Response regulatory" evidence="15">
    <location>
        <begin position="1086"/>
        <end position="1207"/>
    </location>
</feature>
<keyword evidence="19" id="KW-1185">Reference proteome</keyword>
<dbReference type="SMART" id="SM00388">
    <property type="entry name" value="HisKA"/>
    <property type="match status" value="1"/>
</dbReference>
<feature type="region of interest" description="Disordered" evidence="13">
    <location>
        <begin position="140"/>
        <end position="178"/>
    </location>
</feature>
<feature type="compositionally biased region" description="Low complexity" evidence="13">
    <location>
        <begin position="81"/>
        <end position="98"/>
    </location>
</feature>
<feature type="compositionally biased region" description="Low complexity" evidence="13">
    <location>
        <begin position="1003"/>
        <end position="1018"/>
    </location>
</feature>
<evidence type="ECO:0000256" key="9">
    <source>
        <dbReference type="ARBA" id="ARBA00022840"/>
    </source>
</evidence>
<dbReference type="InterPro" id="IPR003594">
    <property type="entry name" value="HATPase_dom"/>
</dbReference>
<dbReference type="Gene3D" id="3.30.565.10">
    <property type="entry name" value="Histidine kinase-like ATPase, C-terminal domain"/>
    <property type="match status" value="1"/>
</dbReference>
<name>A0A9D4YXM2_CHLVU</name>
<evidence type="ECO:0000256" key="3">
    <source>
        <dbReference type="ARBA" id="ARBA00022543"/>
    </source>
</evidence>
<dbReference type="AlphaFoldDB" id="A0A9D4YXM2"/>
<dbReference type="SUPFAM" id="SSF52172">
    <property type="entry name" value="CheY-like"/>
    <property type="match status" value="1"/>
</dbReference>
<dbReference type="Pfam" id="PF13426">
    <property type="entry name" value="PAS_9"/>
    <property type="match status" value="1"/>
</dbReference>
<keyword evidence="5" id="KW-0716">Sensory transduction</keyword>
<evidence type="ECO:0000256" key="4">
    <source>
        <dbReference type="ARBA" id="ARBA00022553"/>
    </source>
</evidence>
<dbReference type="InterPro" id="IPR001610">
    <property type="entry name" value="PAC"/>
</dbReference>
<evidence type="ECO:0000256" key="13">
    <source>
        <dbReference type="SAM" id="MobiDB-lite"/>
    </source>
</evidence>
<dbReference type="CDD" id="cd17546">
    <property type="entry name" value="REC_hyHK_CKI1_RcsC-like"/>
    <property type="match status" value="1"/>
</dbReference>
<feature type="region of interest" description="Disordered" evidence="13">
    <location>
        <begin position="80"/>
        <end position="120"/>
    </location>
</feature>
<evidence type="ECO:0000256" key="7">
    <source>
        <dbReference type="ARBA" id="ARBA00022741"/>
    </source>
</evidence>
<dbReference type="OrthoDB" id="21225at2759"/>
<dbReference type="PROSITE" id="PS50112">
    <property type="entry name" value="PAS"/>
    <property type="match status" value="1"/>
</dbReference>
<reference evidence="18" key="1">
    <citation type="journal article" date="2019" name="Plant J.">
        <title>Chlorella vulgaris genome assembly and annotation reveals the molecular basis for metabolic acclimation to high light conditions.</title>
        <authorList>
            <person name="Cecchin M."/>
            <person name="Marcolungo L."/>
            <person name="Rossato M."/>
            <person name="Girolomoni L."/>
            <person name="Cosentino E."/>
            <person name="Cuine S."/>
            <person name="Li-Beisson Y."/>
            <person name="Delledonne M."/>
            <person name="Ballottari M."/>
        </authorList>
    </citation>
    <scope>NUCLEOTIDE SEQUENCE</scope>
    <source>
        <strain evidence="18">211/11P</strain>
    </source>
</reference>
<proteinExistence type="predicted"/>
<evidence type="ECO:0000256" key="11">
    <source>
        <dbReference type="PROSITE-ProRule" id="PRU00169"/>
    </source>
</evidence>
<dbReference type="InterPro" id="IPR036097">
    <property type="entry name" value="HisK_dim/P_sf"/>
</dbReference>
<feature type="domain" description="PAC" evidence="17">
    <location>
        <begin position="288"/>
        <end position="342"/>
    </location>
</feature>
<feature type="domain" description="Histidine kinase" evidence="14">
    <location>
        <begin position="363"/>
        <end position="643"/>
    </location>
</feature>
<dbReference type="SUPFAM" id="SSF55874">
    <property type="entry name" value="ATPase domain of HSP90 chaperone/DNA topoisomerase II/histidine kinase"/>
    <property type="match status" value="1"/>
</dbReference>
<dbReference type="InterPro" id="IPR036890">
    <property type="entry name" value="HATPase_C_sf"/>
</dbReference>
<dbReference type="CDD" id="cd00130">
    <property type="entry name" value="PAS"/>
    <property type="match status" value="1"/>
</dbReference>
<evidence type="ECO:0000256" key="5">
    <source>
        <dbReference type="ARBA" id="ARBA00022606"/>
    </source>
</evidence>
<dbReference type="Gene3D" id="3.30.450.20">
    <property type="entry name" value="PAS domain"/>
    <property type="match status" value="1"/>
</dbReference>
<dbReference type="InterPro" id="IPR011006">
    <property type="entry name" value="CheY-like_superfamily"/>
</dbReference>
<feature type="domain" description="PAS" evidence="16">
    <location>
        <begin position="209"/>
        <end position="253"/>
    </location>
</feature>
<evidence type="ECO:0000259" key="16">
    <source>
        <dbReference type="PROSITE" id="PS50112"/>
    </source>
</evidence>
<dbReference type="SMART" id="SM00448">
    <property type="entry name" value="REC"/>
    <property type="match status" value="1"/>
</dbReference>
<feature type="region of interest" description="Disordered" evidence="13">
    <location>
        <begin position="506"/>
        <end position="547"/>
    </location>
</feature>
<keyword evidence="6" id="KW-0808">Transferase</keyword>
<feature type="region of interest" description="Disordered" evidence="13">
    <location>
        <begin position="977"/>
        <end position="1018"/>
    </location>
</feature>
<feature type="region of interest" description="Disordered" evidence="13">
    <location>
        <begin position="1033"/>
        <end position="1055"/>
    </location>
</feature>
<dbReference type="InterPro" id="IPR001789">
    <property type="entry name" value="Sig_transdc_resp-reg_receiver"/>
</dbReference>
<dbReference type="SUPFAM" id="SSF55785">
    <property type="entry name" value="PYP-like sensor domain (PAS domain)"/>
    <property type="match status" value="1"/>
</dbReference>
<dbReference type="InterPro" id="IPR000014">
    <property type="entry name" value="PAS"/>
</dbReference>
<evidence type="ECO:0000259" key="14">
    <source>
        <dbReference type="PROSITE" id="PS50109"/>
    </source>
</evidence>
<dbReference type="InterPro" id="IPR003661">
    <property type="entry name" value="HisK_dim/P_dom"/>
</dbReference>
<keyword evidence="4 11" id="KW-0597">Phosphoprotein</keyword>
<keyword evidence="3" id="KW-0157">Chromophore</keyword>
<dbReference type="Proteomes" id="UP001055712">
    <property type="component" value="Unassembled WGS sequence"/>
</dbReference>
<evidence type="ECO:0000256" key="12">
    <source>
        <dbReference type="SAM" id="Coils"/>
    </source>
</evidence>
<dbReference type="Gene3D" id="1.10.287.130">
    <property type="match status" value="1"/>
</dbReference>
<dbReference type="SMART" id="SM00086">
    <property type="entry name" value="PAC"/>
    <property type="match status" value="1"/>
</dbReference>
<keyword evidence="12" id="KW-0175">Coiled coil</keyword>
<protein>
    <recommendedName>
        <fullName evidence="2">histidine kinase</fullName>
        <ecNumber evidence="2">2.7.13.3</ecNumber>
    </recommendedName>
</protein>
<evidence type="ECO:0000256" key="1">
    <source>
        <dbReference type="ARBA" id="ARBA00000085"/>
    </source>
</evidence>
<dbReference type="InterPro" id="IPR004358">
    <property type="entry name" value="Sig_transdc_His_kin-like_C"/>
</dbReference>
<dbReference type="EC" id="2.7.13.3" evidence="2"/>
<dbReference type="Gene3D" id="3.40.50.2300">
    <property type="match status" value="1"/>
</dbReference>
<dbReference type="CDD" id="cd16922">
    <property type="entry name" value="HATPase_EvgS-ArcB-TorS-like"/>
    <property type="match status" value="1"/>
</dbReference>
<feature type="modified residue" description="4-aspartylphosphate" evidence="11">
    <location>
        <position position="1140"/>
    </location>
</feature>
<keyword evidence="10" id="KW-0902">Two-component regulatory system</keyword>
<keyword evidence="8" id="KW-0418">Kinase</keyword>
<feature type="compositionally biased region" description="Low complexity" evidence="13">
    <location>
        <begin position="1042"/>
        <end position="1055"/>
    </location>
</feature>
<accession>A0A9D4YXM2</accession>
<dbReference type="PANTHER" id="PTHR45339">
    <property type="entry name" value="HYBRID SIGNAL TRANSDUCTION HISTIDINE KINASE J"/>
    <property type="match status" value="1"/>
</dbReference>
<dbReference type="InterPro" id="IPR000700">
    <property type="entry name" value="PAS-assoc_C"/>
</dbReference>
<feature type="region of interest" description="Disordered" evidence="13">
    <location>
        <begin position="911"/>
        <end position="931"/>
    </location>
</feature>
<keyword evidence="7" id="KW-0547">Nucleotide-binding</keyword>
<evidence type="ECO:0000259" key="15">
    <source>
        <dbReference type="PROSITE" id="PS50110"/>
    </source>
</evidence>
<dbReference type="GO" id="GO:0009881">
    <property type="term" value="F:photoreceptor activity"/>
    <property type="evidence" value="ECO:0007669"/>
    <property type="project" value="UniProtKB-KW"/>
</dbReference>